<reference evidence="3" key="1">
    <citation type="submission" date="2023-07" db="EMBL/GenBank/DDBJ databases">
        <title>Chromosome-level Genome Assembly of Striped Snakehead (Channa striata).</title>
        <authorList>
            <person name="Liu H."/>
        </authorList>
    </citation>
    <scope>NUCLEOTIDE SEQUENCE</scope>
    <source>
        <strain evidence="3">Gz</strain>
        <tissue evidence="3">Muscle</tissue>
    </source>
</reference>
<proteinExistence type="predicted"/>
<organism evidence="3 4">
    <name type="scientific">Channa striata</name>
    <name type="common">Snakehead murrel</name>
    <name type="synonym">Ophicephalus striatus</name>
    <dbReference type="NCBI Taxonomy" id="64152"/>
    <lineage>
        <taxon>Eukaryota</taxon>
        <taxon>Metazoa</taxon>
        <taxon>Chordata</taxon>
        <taxon>Craniata</taxon>
        <taxon>Vertebrata</taxon>
        <taxon>Euteleostomi</taxon>
        <taxon>Actinopterygii</taxon>
        <taxon>Neopterygii</taxon>
        <taxon>Teleostei</taxon>
        <taxon>Neoteleostei</taxon>
        <taxon>Acanthomorphata</taxon>
        <taxon>Anabantaria</taxon>
        <taxon>Anabantiformes</taxon>
        <taxon>Channoidei</taxon>
        <taxon>Channidae</taxon>
        <taxon>Channa</taxon>
    </lineage>
</organism>
<evidence type="ECO:0000313" key="4">
    <source>
        <dbReference type="Proteomes" id="UP001187415"/>
    </source>
</evidence>
<dbReference type="InterPro" id="IPR002110">
    <property type="entry name" value="Ankyrin_rpt"/>
</dbReference>
<dbReference type="PROSITE" id="PS50297">
    <property type="entry name" value="ANK_REP_REGION"/>
    <property type="match status" value="1"/>
</dbReference>
<sequence length="149" mass="16356">MSVLHRASEHGHGEVAELLLRRATDVHCPSKLDAAPFNISTDANNAEAGDTATGEGSEDRSGGGHKERQADVQTGLRRQQVGAAQREKDRGKMGERDVMKRKEKTRAERKQGKELKGKPEDVRVAESVHVVGDKVQRVITIVMDQHSSQ</sequence>
<keyword evidence="1" id="KW-0040">ANK repeat</keyword>
<evidence type="ECO:0000313" key="3">
    <source>
        <dbReference type="EMBL" id="KAK2845131.1"/>
    </source>
</evidence>
<dbReference type="AlphaFoldDB" id="A0AA88MUA8"/>
<dbReference type="Proteomes" id="UP001187415">
    <property type="component" value="Unassembled WGS sequence"/>
</dbReference>
<evidence type="ECO:0000256" key="2">
    <source>
        <dbReference type="SAM" id="MobiDB-lite"/>
    </source>
</evidence>
<accession>A0AA88MUA8</accession>
<feature type="compositionally biased region" description="Basic and acidic residues" evidence="2">
    <location>
        <begin position="57"/>
        <end position="70"/>
    </location>
</feature>
<feature type="region of interest" description="Disordered" evidence="2">
    <location>
        <begin position="32"/>
        <end position="121"/>
    </location>
</feature>
<dbReference type="EMBL" id="JAUPFM010000008">
    <property type="protein sequence ID" value="KAK2845131.1"/>
    <property type="molecule type" value="Genomic_DNA"/>
</dbReference>
<feature type="repeat" description="ANK" evidence="1">
    <location>
        <begin position="1"/>
        <end position="31"/>
    </location>
</feature>
<feature type="compositionally biased region" description="Basic and acidic residues" evidence="2">
    <location>
        <begin position="85"/>
        <end position="121"/>
    </location>
</feature>
<name>A0AA88MUA8_CHASR</name>
<comment type="caution">
    <text evidence="3">The sequence shown here is derived from an EMBL/GenBank/DDBJ whole genome shotgun (WGS) entry which is preliminary data.</text>
</comment>
<keyword evidence="4" id="KW-1185">Reference proteome</keyword>
<dbReference type="PROSITE" id="PS50088">
    <property type="entry name" value="ANK_REPEAT"/>
    <property type="match status" value="1"/>
</dbReference>
<evidence type="ECO:0000256" key="1">
    <source>
        <dbReference type="PROSITE-ProRule" id="PRU00023"/>
    </source>
</evidence>
<gene>
    <name evidence="3" type="ORF">Q5P01_011790</name>
</gene>
<protein>
    <submittedName>
        <fullName evidence="3">Uncharacterized protein</fullName>
    </submittedName>
</protein>